<feature type="compositionally biased region" description="Acidic residues" evidence="1">
    <location>
        <begin position="7"/>
        <end position="16"/>
    </location>
</feature>
<dbReference type="AlphaFoldDB" id="A0A8T2YE91"/>
<dbReference type="PANTHER" id="PTHR36387:SF2">
    <property type="entry name" value="UDP-N-ACETYLMURAMOYL-L-ALANYL-D-GLUTAMATE-2, 6-DIAMINOPIMELATE LIGASE"/>
    <property type="match status" value="1"/>
</dbReference>
<protein>
    <submittedName>
        <fullName evidence="2">Uncharacterized protein</fullName>
    </submittedName>
</protein>
<evidence type="ECO:0000256" key="1">
    <source>
        <dbReference type="SAM" id="MobiDB-lite"/>
    </source>
</evidence>
<dbReference type="PANTHER" id="PTHR36387">
    <property type="entry name" value="UDP-N-ACETYLMURAMOYL-L-ALANYL-D-GLUTAMATE-2, 6-DIAMINOPIMELATE LIGASE"/>
    <property type="match status" value="1"/>
</dbReference>
<accession>A0A8T2YE91</accession>
<keyword evidence="3" id="KW-1185">Reference proteome</keyword>
<name>A0A8T2YE91_POPDE</name>
<dbReference type="Proteomes" id="UP000807159">
    <property type="component" value="Chromosome 7"/>
</dbReference>
<feature type="region of interest" description="Disordered" evidence="1">
    <location>
        <begin position="107"/>
        <end position="131"/>
    </location>
</feature>
<feature type="region of interest" description="Disordered" evidence="1">
    <location>
        <begin position="1"/>
        <end position="91"/>
    </location>
</feature>
<gene>
    <name evidence="2" type="ORF">H0E87_014661</name>
</gene>
<reference evidence="2" key="1">
    <citation type="journal article" date="2021" name="J. Hered.">
        <title>Genome Assembly of Salicaceae Populus deltoides (Eastern Cottonwood) I-69 Based on Nanopore Sequencing and Hi-C Technologies.</title>
        <authorList>
            <person name="Bai S."/>
            <person name="Wu H."/>
            <person name="Zhang J."/>
            <person name="Pan Z."/>
            <person name="Zhao W."/>
            <person name="Li Z."/>
            <person name="Tong C."/>
        </authorList>
    </citation>
    <scope>NUCLEOTIDE SEQUENCE</scope>
    <source>
        <tissue evidence="2">Leaf</tissue>
    </source>
</reference>
<organism evidence="2 3">
    <name type="scientific">Populus deltoides</name>
    <name type="common">Eastern poplar</name>
    <name type="synonym">Eastern cottonwood</name>
    <dbReference type="NCBI Taxonomy" id="3696"/>
    <lineage>
        <taxon>Eukaryota</taxon>
        <taxon>Viridiplantae</taxon>
        <taxon>Streptophyta</taxon>
        <taxon>Embryophyta</taxon>
        <taxon>Tracheophyta</taxon>
        <taxon>Spermatophyta</taxon>
        <taxon>Magnoliopsida</taxon>
        <taxon>eudicotyledons</taxon>
        <taxon>Gunneridae</taxon>
        <taxon>Pentapetalae</taxon>
        <taxon>rosids</taxon>
        <taxon>fabids</taxon>
        <taxon>Malpighiales</taxon>
        <taxon>Salicaceae</taxon>
        <taxon>Saliceae</taxon>
        <taxon>Populus</taxon>
    </lineage>
</organism>
<sequence>MSGREDSESDAPEEFTAEQGIQQDEEIRRVQKESKARVVREAKEKRRRLAQRKTAQPPKVNESVRDVVEAKTETETETETEKESLGSGGMLPSDIVQLLAAREKKVFLSDSEDENAEEKRLPKKKKRRSLGKETVILKEMAPPQCIQNSLEFLKKKKMQLSRSSAVLNNPNQALRLISTSGLFSKK</sequence>
<comment type="caution">
    <text evidence="2">The sequence shown here is derived from an EMBL/GenBank/DDBJ whole genome shotgun (WGS) entry which is preliminary data.</text>
</comment>
<evidence type="ECO:0000313" key="3">
    <source>
        <dbReference type="Proteomes" id="UP000807159"/>
    </source>
</evidence>
<feature type="compositionally biased region" description="Basic and acidic residues" evidence="1">
    <location>
        <begin position="62"/>
        <end position="84"/>
    </location>
</feature>
<evidence type="ECO:0000313" key="2">
    <source>
        <dbReference type="EMBL" id="KAH8503465.1"/>
    </source>
</evidence>
<feature type="compositionally biased region" description="Basic and acidic residues" evidence="1">
    <location>
        <begin position="25"/>
        <end position="44"/>
    </location>
</feature>
<dbReference type="EMBL" id="JACEGQ020000007">
    <property type="protein sequence ID" value="KAH8503465.1"/>
    <property type="molecule type" value="Genomic_DNA"/>
</dbReference>
<proteinExistence type="predicted"/>